<evidence type="ECO:0000313" key="2">
    <source>
        <dbReference type="Proteomes" id="UP000000707"/>
    </source>
</evidence>
<keyword evidence="2" id="KW-1185">Reference proteome</keyword>
<dbReference type="eggNOG" id="ENOG502RQHI">
    <property type="taxonomic scope" value="Eukaryota"/>
</dbReference>
<proteinExistence type="predicted"/>
<dbReference type="AlphaFoldDB" id="G3AXX4"/>
<organism evidence="2">
    <name type="scientific">Candida tenuis (strain ATCC 10573 / BCRC 21748 / CBS 615 / JCM 9827 / NBRC 10315 / NRRL Y-1498 / VKM Y-70)</name>
    <name type="common">Yeast</name>
    <name type="synonym">Yamadazyma tenuis</name>
    <dbReference type="NCBI Taxonomy" id="590646"/>
    <lineage>
        <taxon>Eukaryota</taxon>
        <taxon>Fungi</taxon>
        <taxon>Dikarya</taxon>
        <taxon>Ascomycota</taxon>
        <taxon>Saccharomycotina</taxon>
        <taxon>Pichiomycetes</taxon>
        <taxon>Debaryomycetaceae</taxon>
        <taxon>Yamadazyma</taxon>
    </lineage>
</organism>
<name>G3AXX4_CANTC</name>
<dbReference type="Proteomes" id="UP000000707">
    <property type="component" value="Unassembled WGS sequence"/>
</dbReference>
<accession>G3AXX4</accession>
<dbReference type="EMBL" id="GL996512">
    <property type="protein sequence ID" value="EGV65716.1"/>
    <property type="molecule type" value="Genomic_DNA"/>
</dbReference>
<dbReference type="OrthoDB" id="4006634at2759"/>
<evidence type="ECO:0000313" key="1">
    <source>
        <dbReference type="EMBL" id="EGV65716.1"/>
    </source>
</evidence>
<sequence length="114" mass="12922">MLILSECSHSSNKEDSELGVLAKWWTENTIPNSLDDLDLSDAFVVKNVQDRGEYYERPKDATGVIVSSQKKLAAMAAWRNKEHKGPWQIYGEQETNTTAFHYVGDSDIVFIGWV</sequence>
<dbReference type="HOGENOM" id="CLU_1981373_0_0_1"/>
<protein>
    <submittedName>
        <fullName evidence="1">Uncharacterized protein</fullName>
    </submittedName>
</protein>
<reference evidence="1 2" key="1">
    <citation type="journal article" date="2011" name="Proc. Natl. Acad. Sci. U.S.A.">
        <title>Comparative genomics of xylose-fermenting fungi for enhanced biofuel production.</title>
        <authorList>
            <person name="Wohlbach D.J."/>
            <person name="Kuo A."/>
            <person name="Sato T.K."/>
            <person name="Potts K.M."/>
            <person name="Salamov A.A."/>
            <person name="LaButti K.M."/>
            <person name="Sun H."/>
            <person name="Clum A."/>
            <person name="Pangilinan J.L."/>
            <person name="Lindquist E.A."/>
            <person name="Lucas S."/>
            <person name="Lapidus A."/>
            <person name="Jin M."/>
            <person name="Gunawan C."/>
            <person name="Balan V."/>
            <person name="Dale B.E."/>
            <person name="Jeffries T.W."/>
            <person name="Zinkel R."/>
            <person name="Barry K.W."/>
            <person name="Grigoriev I.V."/>
            <person name="Gasch A.P."/>
        </authorList>
    </citation>
    <scope>NUCLEOTIDE SEQUENCE [LARGE SCALE GENOMIC DNA]</scope>
    <source>
        <strain evidence="2">ATCC 10573 / BCRC 21748 / CBS 615 / JCM 9827 / NBRC 10315 / NRRL Y-1498 / VKM Y-70</strain>
    </source>
</reference>
<gene>
    <name evidence="1" type="ORF">CANTEDRAFT_92041</name>
</gene>